<organism evidence="1 2">
    <name type="scientific">Stylosanthes scabra</name>
    <dbReference type="NCBI Taxonomy" id="79078"/>
    <lineage>
        <taxon>Eukaryota</taxon>
        <taxon>Viridiplantae</taxon>
        <taxon>Streptophyta</taxon>
        <taxon>Embryophyta</taxon>
        <taxon>Tracheophyta</taxon>
        <taxon>Spermatophyta</taxon>
        <taxon>Magnoliopsida</taxon>
        <taxon>eudicotyledons</taxon>
        <taxon>Gunneridae</taxon>
        <taxon>Pentapetalae</taxon>
        <taxon>rosids</taxon>
        <taxon>fabids</taxon>
        <taxon>Fabales</taxon>
        <taxon>Fabaceae</taxon>
        <taxon>Papilionoideae</taxon>
        <taxon>50 kb inversion clade</taxon>
        <taxon>dalbergioids sensu lato</taxon>
        <taxon>Dalbergieae</taxon>
        <taxon>Pterocarpus clade</taxon>
        <taxon>Stylosanthes</taxon>
    </lineage>
</organism>
<gene>
    <name evidence="1" type="ORF">PIB30_081924</name>
</gene>
<name>A0ABU6UQN2_9FABA</name>
<proteinExistence type="predicted"/>
<accession>A0ABU6UQN2</accession>
<evidence type="ECO:0000313" key="2">
    <source>
        <dbReference type="Proteomes" id="UP001341840"/>
    </source>
</evidence>
<keyword evidence="2" id="KW-1185">Reference proteome</keyword>
<comment type="caution">
    <text evidence="1">The sequence shown here is derived from an EMBL/GenBank/DDBJ whole genome shotgun (WGS) entry which is preliminary data.</text>
</comment>
<dbReference type="Proteomes" id="UP001341840">
    <property type="component" value="Unassembled WGS sequence"/>
</dbReference>
<reference evidence="1 2" key="1">
    <citation type="journal article" date="2023" name="Plants (Basel)">
        <title>Bridging the Gap: Combining Genomics and Transcriptomics Approaches to Understand Stylosanthes scabra, an Orphan Legume from the Brazilian Caatinga.</title>
        <authorList>
            <person name="Ferreira-Neto J.R.C."/>
            <person name="da Silva M.D."/>
            <person name="Binneck E."/>
            <person name="de Melo N.F."/>
            <person name="da Silva R.H."/>
            <person name="de Melo A.L.T.M."/>
            <person name="Pandolfi V."/>
            <person name="Bustamante F.O."/>
            <person name="Brasileiro-Vidal A.C."/>
            <person name="Benko-Iseppon A.M."/>
        </authorList>
    </citation>
    <scope>NUCLEOTIDE SEQUENCE [LARGE SCALE GENOMIC DNA]</scope>
    <source>
        <tissue evidence="1">Leaves</tissue>
    </source>
</reference>
<evidence type="ECO:0000313" key="1">
    <source>
        <dbReference type="EMBL" id="MED6163642.1"/>
    </source>
</evidence>
<protein>
    <submittedName>
        <fullName evidence="1">Uncharacterized protein</fullName>
    </submittedName>
</protein>
<dbReference type="EMBL" id="JASCZI010122071">
    <property type="protein sequence ID" value="MED6163642.1"/>
    <property type="molecule type" value="Genomic_DNA"/>
</dbReference>
<sequence>MFYRLYVVSQLLSDAEFIRANPSERSRGWGSTLFHVVASSARPALVDRAWDPSTTRVGHVGMRPSVLDAPESKFASSTPVSSLAVALRSGAHTVPKQKVSIFGHSFFVIYEHETSKCKYLGQKQLSSLRNMIVDLFFFSYGMILLGADDLFHLVAFHHFKHLELWKASGYINIRKHLEMLHVQGGKWHCLYGNNGCDKSIIQLYLIAIPI</sequence>